<dbReference type="InterPro" id="IPR006626">
    <property type="entry name" value="PbH1"/>
</dbReference>
<feature type="compositionally biased region" description="Polar residues" evidence="2">
    <location>
        <begin position="113"/>
        <end position="123"/>
    </location>
</feature>
<name>A2DKH7_TRIV3</name>
<dbReference type="KEGG" id="tva:5464675"/>
<dbReference type="AlphaFoldDB" id="A2DKH7"/>
<dbReference type="InterPro" id="IPR012334">
    <property type="entry name" value="Pectin_lyas_fold"/>
</dbReference>
<dbReference type="SUPFAM" id="SSF51126">
    <property type="entry name" value="Pectin lyase-like"/>
    <property type="match status" value="3"/>
</dbReference>
<accession>A2DKH7</accession>
<dbReference type="EMBL" id="DS113211">
    <property type="protein sequence ID" value="EAY19154.1"/>
    <property type="molecule type" value="Genomic_DNA"/>
</dbReference>
<sequence length="885" mass="94227">MSQRPMNSPGAPGFTPPRTNIPPPIKPIVSPPGVSAPNILQINRPNSPGTVSTPVHVVPPKIAPIVSTPPPETPVLAQAPPPVSQPAPTPVTASPPPQAVPPKAEVPPPVSKTTPSRSANYNEPISADSKKEIPPQAELKYNPPPTPEENPEIRSLPAENFTNTQMSGDVPHDILAEIEVPQVSAPPEGTQGTKVMKSINSIIEQANEGDSIVIPEGVYEESLTITKKVHLFGEGNCRIVSDGAKDTISIKAEGATFTNIAFLQHESQASRALNANSGSAYFKNCKFSAKYMSTANLVGNAQITFDHCQFEGQSSSVVNLGGNSVSQFISCTIKGAGNNGLIAKAHAATTLKDTNFQDIRKDAVHLIDNCSAVFKGVKINNVGCHGILISSESKHVSILDSEISDCRETGISAFLASSLSLYRNTIKKCKTCVEVSDGASILMKSNRFMDTYSDAMVICFCHANVLSQEDTFTGIGNGLCAMERSRVTVQGGKFENLEGTGAIVFGNEAFLSVSSSNFRNIKYSGLQAHTGGSLTVSSSTMTNCTDSGLFVDGDCNVRVEGLQVTNGQKVGVLVRNSGAFLKELDLKSNYQCGLLLNNARKVDCQQSSFSQNRASGIIIKNSEKITFNNINSFENNYHGIEFHNSFVSVRGGEIKSNKVCGLVITEKSDVSANDLTISNSEYGVHITEATGDVRGTSISDCKVGVYSTKAIASVATTSFKKCEIGFSVTGKDCKSGAKNCQFEENTIHLQCEKDSTLFVKECELKNSKSVAIKSSEGSNCEITGSHFSNGTCAVWADTKLHVVNNTIDDFSEVGLYICGGTGDIMSNKITNNGGVGIDVVSGEHKITKNEIVGHKYYGIHIDLDASPAVSNNTFSDNELGNVSRE</sequence>
<dbReference type="FunFam" id="2.160.20.10:FF:000167">
    <property type="entry name" value="Uncharacterized protein"/>
    <property type="match status" value="1"/>
</dbReference>
<feature type="domain" description="Right handed beta helix" evidence="3">
    <location>
        <begin position="737"/>
        <end position="874"/>
    </location>
</feature>
<dbReference type="GO" id="GO:0042981">
    <property type="term" value="P:regulation of apoptotic process"/>
    <property type="evidence" value="ECO:0000318"/>
    <property type="project" value="GO_Central"/>
</dbReference>
<dbReference type="VEuPathDB" id="TrichDB:TVAGG3_0996780"/>
<evidence type="ECO:0000313" key="4">
    <source>
        <dbReference type="EMBL" id="EAY19154.1"/>
    </source>
</evidence>
<feature type="domain" description="Right handed beta helix" evidence="3">
    <location>
        <begin position="547"/>
        <end position="692"/>
    </location>
</feature>
<dbReference type="OrthoDB" id="2019149at2759"/>
<feature type="region of interest" description="Disordered" evidence="2">
    <location>
        <begin position="1"/>
        <end position="151"/>
    </location>
</feature>
<reference evidence="4" key="1">
    <citation type="submission" date="2006-10" db="EMBL/GenBank/DDBJ databases">
        <authorList>
            <person name="Amadeo P."/>
            <person name="Zhao Q."/>
            <person name="Wortman J."/>
            <person name="Fraser-Liggett C."/>
            <person name="Carlton J."/>
        </authorList>
    </citation>
    <scope>NUCLEOTIDE SEQUENCE</scope>
    <source>
        <strain evidence="4">G3</strain>
    </source>
</reference>
<evidence type="ECO:0000259" key="3">
    <source>
        <dbReference type="Pfam" id="PF13229"/>
    </source>
</evidence>
<keyword evidence="1" id="KW-0677">Repeat</keyword>
<dbReference type="RefSeq" id="XP_001580140.1">
    <property type="nucleotide sequence ID" value="XM_001580090.1"/>
</dbReference>
<dbReference type="Pfam" id="PF13229">
    <property type="entry name" value="Beta_helix"/>
    <property type="match status" value="3"/>
</dbReference>
<dbReference type="STRING" id="5722.A2DKH7"/>
<feature type="compositionally biased region" description="Pro residues" evidence="2">
    <location>
        <begin position="19"/>
        <end position="30"/>
    </location>
</feature>
<evidence type="ECO:0000256" key="2">
    <source>
        <dbReference type="SAM" id="MobiDB-lite"/>
    </source>
</evidence>
<dbReference type="Gene3D" id="2.160.20.10">
    <property type="entry name" value="Single-stranded right-handed beta-helix, Pectin lyase-like"/>
    <property type="match status" value="3"/>
</dbReference>
<evidence type="ECO:0000256" key="1">
    <source>
        <dbReference type="ARBA" id="ARBA00022737"/>
    </source>
</evidence>
<dbReference type="PANTHER" id="PTHR22990">
    <property type="entry name" value="F-BOX ONLY PROTEIN"/>
    <property type="match status" value="1"/>
</dbReference>
<organism evidence="4 5">
    <name type="scientific">Trichomonas vaginalis (strain ATCC PRA-98 / G3)</name>
    <dbReference type="NCBI Taxonomy" id="412133"/>
    <lineage>
        <taxon>Eukaryota</taxon>
        <taxon>Metamonada</taxon>
        <taxon>Parabasalia</taxon>
        <taxon>Trichomonadida</taxon>
        <taxon>Trichomonadidae</taxon>
        <taxon>Trichomonas</taxon>
    </lineage>
</organism>
<proteinExistence type="predicted"/>
<dbReference type="GO" id="GO:0006511">
    <property type="term" value="P:ubiquitin-dependent protein catabolic process"/>
    <property type="evidence" value="ECO:0000318"/>
    <property type="project" value="GO_Central"/>
</dbReference>
<gene>
    <name evidence="4" type="ORF">TVAG_190490</name>
</gene>
<dbReference type="InParanoid" id="A2DKH7"/>
<keyword evidence="5" id="KW-1185">Reference proteome</keyword>
<dbReference type="InterPro" id="IPR011050">
    <property type="entry name" value="Pectin_lyase_fold/virulence"/>
</dbReference>
<feature type="compositionally biased region" description="Pro residues" evidence="2">
    <location>
        <begin position="67"/>
        <end position="110"/>
    </location>
</feature>
<evidence type="ECO:0000313" key="5">
    <source>
        <dbReference type="Proteomes" id="UP000001542"/>
    </source>
</evidence>
<dbReference type="InterPro" id="IPR039448">
    <property type="entry name" value="Beta_helix"/>
</dbReference>
<dbReference type="FunFam" id="2.160.20.10:FF:000062">
    <property type="entry name" value="Uncharacterized protein"/>
    <property type="match status" value="1"/>
</dbReference>
<dbReference type="InterPro" id="IPR051550">
    <property type="entry name" value="SCF-Subunits/Alg-Epimerases"/>
</dbReference>
<dbReference type="SMART" id="SM00710">
    <property type="entry name" value="PbH1"/>
    <property type="match status" value="14"/>
</dbReference>
<dbReference type="SMR" id="A2DKH7"/>
<feature type="compositionally biased region" description="Polar residues" evidence="2">
    <location>
        <begin position="38"/>
        <end position="53"/>
    </location>
</feature>
<dbReference type="Proteomes" id="UP000001542">
    <property type="component" value="Unassembled WGS sequence"/>
</dbReference>
<dbReference type="VEuPathDB" id="TrichDB:TVAG_190490"/>
<protein>
    <recommendedName>
        <fullName evidence="3">Right handed beta helix domain-containing protein</fullName>
    </recommendedName>
</protein>
<feature type="domain" description="Right handed beta helix" evidence="3">
    <location>
        <begin position="340"/>
        <end position="494"/>
    </location>
</feature>
<reference evidence="4" key="2">
    <citation type="journal article" date="2007" name="Science">
        <title>Draft genome sequence of the sexually transmitted pathogen Trichomonas vaginalis.</title>
        <authorList>
            <person name="Carlton J.M."/>
            <person name="Hirt R.P."/>
            <person name="Silva J.C."/>
            <person name="Delcher A.L."/>
            <person name="Schatz M."/>
            <person name="Zhao Q."/>
            <person name="Wortman J.R."/>
            <person name="Bidwell S.L."/>
            <person name="Alsmark U.C.M."/>
            <person name="Besteiro S."/>
            <person name="Sicheritz-Ponten T."/>
            <person name="Noel C.J."/>
            <person name="Dacks J.B."/>
            <person name="Foster P.G."/>
            <person name="Simillion C."/>
            <person name="Van de Peer Y."/>
            <person name="Miranda-Saavedra D."/>
            <person name="Barton G.J."/>
            <person name="Westrop G.D."/>
            <person name="Mueller S."/>
            <person name="Dessi D."/>
            <person name="Fiori P.L."/>
            <person name="Ren Q."/>
            <person name="Paulsen I."/>
            <person name="Zhang H."/>
            <person name="Bastida-Corcuera F.D."/>
            <person name="Simoes-Barbosa A."/>
            <person name="Brown M.T."/>
            <person name="Hayes R.D."/>
            <person name="Mukherjee M."/>
            <person name="Okumura C.Y."/>
            <person name="Schneider R."/>
            <person name="Smith A.J."/>
            <person name="Vanacova S."/>
            <person name="Villalvazo M."/>
            <person name="Haas B.J."/>
            <person name="Pertea M."/>
            <person name="Feldblyum T.V."/>
            <person name="Utterback T.R."/>
            <person name="Shu C.L."/>
            <person name="Osoegawa K."/>
            <person name="de Jong P.J."/>
            <person name="Hrdy I."/>
            <person name="Horvathova L."/>
            <person name="Zubacova Z."/>
            <person name="Dolezal P."/>
            <person name="Malik S.B."/>
            <person name="Logsdon J.M. Jr."/>
            <person name="Henze K."/>
            <person name="Gupta A."/>
            <person name="Wang C.C."/>
            <person name="Dunne R.L."/>
            <person name="Upcroft J.A."/>
            <person name="Upcroft P."/>
            <person name="White O."/>
            <person name="Salzberg S.L."/>
            <person name="Tang P."/>
            <person name="Chiu C.-H."/>
            <person name="Lee Y.-S."/>
            <person name="Embley T.M."/>
            <person name="Coombs G.H."/>
            <person name="Mottram J.C."/>
            <person name="Tachezy J."/>
            <person name="Fraser-Liggett C.M."/>
            <person name="Johnson P.J."/>
        </authorList>
    </citation>
    <scope>NUCLEOTIDE SEQUENCE [LARGE SCALE GENOMIC DNA]</scope>
    <source>
        <strain evidence="4">G3</strain>
    </source>
</reference>
<dbReference type="PANTHER" id="PTHR22990:SF15">
    <property type="entry name" value="F-BOX ONLY PROTEIN 10"/>
    <property type="match status" value="1"/>
</dbReference>